<protein>
    <submittedName>
        <fullName evidence="4">Putative glucokinase</fullName>
    </submittedName>
</protein>
<dbReference type="Gene3D" id="3.30.420.40">
    <property type="match status" value="1"/>
</dbReference>
<dbReference type="GO" id="GO:0004340">
    <property type="term" value="F:glucokinase activity"/>
    <property type="evidence" value="ECO:0007669"/>
    <property type="project" value="InterPro"/>
</dbReference>
<dbReference type="GO" id="GO:0005829">
    <property type="term" value="C:cytosol"/>
    <property type="evidence" value="ECO:0007669"/>
    <property type="project" value="TreeGrafter"/>
</dbReference>
<accession>A3VMT3</accession>
<name>A3VMT3_9RHOB</name>
<proteinExistence type="inferred from homology"/>
<keyword evidence="2 4" id="KW-0418">Kinase</keyword>
<dbReference type="InterPro" id="IPR050201">
    <property type="entry name" value="Bacterial_glucokinase"/>
</dbReference>
<evidence type="ECO:0000256" key="1">
    <source>
        <dbReference type="ARBA" id="ARBA00022679"/>
    </source>
</evidence>
<dbReference type="STRING" id="314271.RB2654_03754"/>
<evidence type="ECO:0000313" key="5">
    <source>
        <dbReference type="Proteomes" id="UP000002931"/>
    </source>
</evidence>
<organism evidence="4 5">
    <name type="scientific">Maritimibacter alkaliphilus HTCC2654</name>
    <dbReference type="NCBI Taxonomy" id="314271"/>
    <lineage>
        <taxon>Bacteria</taxon>
        <taxon>Pseudomonadati</taxon>
        <taxon>Pseudomonadota</taxon>
        <taxon>Alphaproteobacteria</taxon>
        <taxon>Rhodobacterales</taxon>
        <taxon>Roseobacteraceae</taxon>
        <taxon>Maritimibacter</taxon>
    </lineage>
</organism>
<dbReference type="InterPro" id="IPR003836">
    <property type="entry name" value="Glucokinase"/>
</dbReference>
<dbReference type="Gene3D" id="3.40.367.20">
    <property type="match status" value="1"/>
</dbReference>
<evidence type="ECO:0000313" key="4">
    <source>
        <dbReference type="EMBL" id="EAQ10439.1"/>
    </source>
</evidence>
<dbReference type="GO" id="GO:0005524">
    <property type="term" value="F:ATP binding"/>
    <property type="evidence" value="ECO:0007669"/>
    <property type="project" value="InterPro"/>
</dbReference>
<sequence>MTANALTLVADIGGTNTRVALAEGNRVLTDTVERFKNADYPGLETVLNAYLDAHGRPDCAGACVALAGPVRDGVGTMTNLDWTIDAETVGRAAQAETVDVINDLQAQGHALDHIADGCLETIVGGPAAPSHAAKLVIGVGTGFNCAPVHETPAGRLVVPSEAGHANLPIRSTEELDLCRDFETAHGFPAVEDVLSGRGLAHVANWMSRRAGHAREYSAAQVMELAETGDDLAREALAFFVRILGTVTGNLSLIHLPFGGVFLIGGVARAVGPYLVEMGFDDAMRDKGRFAGFMKNFPVYLVSDDYAALTGCARHLAQKLAPGKSVSG</sequence>
<comment type="similarity">
    <text evidence="3">Belongs to the bacterial glucokinase family.</text>
</comment>
<dbReference type="OrthoDB" id="9800595at2"/>
<keyword evidence="1" id="KW-0808">Transferase</keyword>
<dbReference type="eggNOG" id="COG0837">
    <property type="taxonomic scope" value="Bacteria"/>
</dbReference>
<evidence type="ECO:0000256" key="3">
    <source>
        <dbReference type="RuleBase" id="RU004046"/>
    </source>
</evidence>
<dbReference type="AlphaFoldDB" id="A3VMT3"/>
<dbReference type="CDD" id="cd24008">
    <property type="entry name" value="ASKHA_NBD_GLK"/>
    <property type="match status" value="1"/>
</dbReference>
<reference evidence="4 5" key="1">
    <citation type="journal article" date="2010" name="J. Bacteriol.">
        <title>Genome sequences of Pelagibaca bermudensis HTCC2601T and Maritimibacter alkaliphilus HTCC2654T, the type strains of two marine Roseobacter genera.</title>
        <authorList>
            <person name="Thrash J.C."/>
            <person name="Cho J.C."/>
            <person name="Ferriera S."/>
            <person name="Johnson J."/>
            <person name="Vergin K.L."/>
            <person name="Giovannoni S.J."/>
        </authorList>
    </citation>
    <scope>NUCLEOTIDE SEQUENCE [LARGE SCALE GENOMIC DNA]</scope>
    <source>
        <strain evidence="4 5">HTCC2654</strain>
    </source>
</reference>
<dbReference type="Pfam" id="PF02685">
    <property type="entry name" value="Glucokinase"/>
    <property type="match status" value="1"/>
</dbReference>
<dbReference type="InterPro" id="IPR043129">
    <property type="entry name" value="ATPase_NBD"/>
</dbReference>
<dbReference type="GO" id="GO:0005536">
    <property type="term" value="F:D-glucose binding"/>
    <property type="evidence" value="ECO:0007669"/>
    <property type="project" value="InterPro"/>
</dbReference>
<comment type="caution">
    <text evidence="4">The sequence shown here is derived from an EMBL/GenBank/DDBJ whole genome shotgun (WGS) entry which is preliminary data.</text>
</comment>
<gene>
    <name evidence="4" type="ORF">RB2654_03754</name>
</gene>
<dbReference type="SUPFAM" id="SSF53067">
    <property type="entry name" value="Actin-like ATPase domain"/>
    <property type="match status" value="1"/>
</dbReference>
<dbReference type="GO" id="GO:0006096">
    <property type="term" value="P:glycolytic process"/>
    <property type="evidence" value="ECO:0007669"/>
    <property type="project" value="InterPro"/>
</dbReference>
<evidence type="ECO:0000256" key="2">
    <source>
        <dbReference type="ARBA" id="ARBA00022777"/>
    </source>
</evidence>
<dbReference type="PANTHER" id="PTHR47690:SF1">
    <property type="entry name" value="GLUCOKINASE"/>
    <property type="match status" value="1"/>
</dbReference>
<dbReference type="HOGENOM" id="CLU_042582_1_0_5"/>
<dbReference type="RefSeq" id="WP_008328837.1">
    <property type="nucleotide sequence ID" value="NZ_CH902578.1"/>
</dbReference>
<keyword evidence="5" id="KW-1185">Reference proteome</keyword>
<dbReference type="Proteomes" id="UP000002931">
    <property type="component" value="Unassembled WGS sequence"/>
</dbReference>
<dbReference type="PANTHER" id="PTHR47690">
    <property type="entry name" value="GLUCOKINASE"/>
    <property type="match status" value="1"/>
</dbReference>
<dbReference type="EMBL" id="AAMT01000038">
    <property type="protein sequence ID" value="EAQ10439.1"/>
    <property type="molecule type" value="Genomic_DNA"/>
</dbReference>